<organism evidence="10 11">
    <name type="scientific">Staphylococcus warneri</name>
    <dbReference type="NCBI Taxonomy" id="1292"/>
    <lineage>
        <taxon>Bacteria</taxon>
        <taxon>Bacillati</taxon>
        <taxon>Bacillota</taxon>
        <taxon>Bacilli</taxon>
        <taxon>Bacillales</taxon>
        <taxon>Staphylococcaceae</taxon>
        <taxon>Staphylococcus</taxon>
    </lineage>
</organism>
<comment type="similarity">
    <text evidence="2">Belongs to the major facilitator superfamily.</text>
</comment>
<dbReference type="InterPro" id="IPR011701">
    <property type="entry name" value="MFS"/>
</dbReference>
<name>A0A2T4Q301_STAWA</name>
<dbReference type="RefSeq" id="WP_107532763.1">
    <property type="nucleotide sequence ID" value="NZ_JAIBNN010000003.1"/>
</dbReference>
<comment type="caution">
    <text evidence="10">The sequence shown here is derived from an EMBL/GenBank/DDBJ whole genome shotgun (WGS) entry which is preliminary data.</text>
</comment>
<dbReference type="PANTHER" id="PTHR43271:SF2">
    <property type="entry name" value="BLL2771 PROTEIN"/>
    <property type="match status" value="1"/>
</dbReference>
<feature type="transmembrane region" description="Helical" evidence="8">
    <location>
        <begin position="363"/>
        <end position="384"/>
    </location>
</feature>
<keyword evidence="7 8" id="KW-0472">Membrane</keyword>
<evidence type="ECO:0000256" key="4">
    <source>
        <dbReference type="ARBA" id="ARBA00022475"/>
    </source>
</evidence>
<evidence type="ECO:0000256" key="8">
    <source>
        <dbReference type="SAM" id="Phobius"/>
    </source>
</evidence>
<evidence type="ECO:0000256" key="1">
    <source>
        <dbReference type="ARBA" id="ARBA00004651"/>
    </source>
</evidence>
<feature type="transmembrane region" description="Helical" evidence="8">
    <location>
        <begin position="46"/>
        <end position="65"/>
    </location>
</feature>
<keyword evidence="4" id="KW-1003">Cell membrane</keyword>
<evidence type="ECO:0000256" key="7">
    <source>
        <dbReference type="ARBA" id="ARBA00023136"/>
    </source>
</evidence>
<evidence type="ECO:0000256" key="2">
    <source>
        <dbReference type="ARBA" id="ARBA00008335"/>
    </source>
</evidence>
<dbReference type="AlphaFoldDB" id="A0A2T4Q301"/>
<feature type="transmembrane region" description="Helical" evidence="8">
    <location>
        <begin position="333"/>
        <end position="357"/>
    </location>
</feature>
<dbReference type="PROSITE" id="PS50850">
    <property type="entry name" value="MFS"/>
    <property type="match status" value="1"/>
</dbReference>
<protein>
    <submittedName>
        <fullName evidence="10">MFS transporter</fullName>
    </submittedName>
</protein>
<reference evidence="10 11" key="1">
    <citation type="journal article" date="2016" name="Front. Microbiol.">
        <title>Comprehensive Phylogenetic Analysis of Bovine Non-aureus Staphylococci Species Based on Whole-Genome Sequencing.</title>
        <authorList>
            <person name="Naushad S."/>
            <person name="Barkema H.W."/>
            <person name="Luby C."/>
            <person name="Condas L.A."/>
            <person name="Nobrega D.B."/>
            <person name="Carson D.A."/>
            <person name="De Buck J."/>
        </authorList>
    </citation>
    <scope>NUCLEOTIDE SEQUENCE [LARGE SCALE GENOMIC DNA]</scope>
    <source>
        <strain evidence="10 11">SNUC 2993</strain>
    </source>
</reference>
<feature type="transmembrane region" description="Helical" evidence="8">
    <location>
        <begin position="101"/>
        <end position="121"/>
    </location>
</feature>
<accession>A0A2T4Q301</accession>
<feature type="transmembrane region" description="Helical" evidence="8">
    <location>
        <begin position="77"/>
        <end position="95"/>
    </location>
</feature>
<feature type="domain" description="Major facilitator superfamily (MFS) profile" evidence="9">
    <location>
        <begin position="10"/>
        <end position="389"/>
    </location>
</feature>
<dbReference type="InterPro" id="IPR036259">
    <property type="entry name" value="MFS_trans_sf"/>
</dbReference>
<feature type="transmembrane region" description="Helical" evidence="8">
    <location>
        <begin position="164"/>
        <end position="184"/>
    </location>
</feature>
<dbReference type="Pfam" id="PF07690">
    <property type="entry name" value="MFS_1"/>
    <property type="match status" value="1"/>
</dbReference>
<evidence type="ECO:0000256" key="3">
    <source>
        <dbReference type="ARBA" id="ARBA00022448"/>
    </source>
</evidence>
<dbReference type="PANTHER" id="PTHR43271">
    <property type="entry name" value="BLL2771 PROTEIN"/>
    <property type="match status" value="1"/>
</dbReference>
<feature type="transmembrane region" description="Helical" evidence="8">
    <location>
        <begin position="133"/>
        <end position="152"/>
    </location>
</feature>
<feature type="transmembrane region" description="Helical" evidence="8">
    <location>
        <begin position="212"/>
        <end position="237"/>
    </location>
</feature>
<evidence type="ECO:0000259" key="9">
    <source>
        <dbReference type="PROSITE" id="PS50850"/>
    </source>
</evidence>
<evidence type="ECO:0000256" key="5">
    <source>
        <dbReference type="ARBA" id="ARBA00022692"/>
    </source>
</evidence>
<feature type="transmembrane region" description="Helical" evidence="8">
    <location>
        <begin position="249"/>
        <end position="266"/>
    </location>
</feature>
<dbReference type="InterPro" id="IPR020846">
    <property type="entry name" value="MFS_dom"/>
</dbReference>
<sequence length="391" mass="43487">MEEQRHYNLITTILFFSGIIVMGSLYTALPLTAAFAHSFHIPQSVATLNGVIFSIMYSISCLFYGTISDKYGRIKTILIGLSGLTIICFIIGFVQSFSLLLIMRAIQGIFAATFSPVAITYTTETYPAKKRVTAISFISTSFMLSGVLGQNLSELIVHHLNWHWVYFTLTVLYLCLIFVIYRYVPESPRRNADVQLLKFFNNFKDFRDNLKVLYCLFISFTLLIMFISMYAILNLYILSDKVNGDMSTASLVKLFGVIGMLVSLLGGRLSGRIGIKRVISLALLTSTLSLILMGITTNIICITIFSVTFVAGIAFAIPSVISKVGMTVKHNQGFFLSVNTVILFMGTAIAPILMIYIAKLPQYFLMFASIACIGLISFIVSLFMPKDESAH</sequence>
<dbReference type="EMBL" id="PZEV01000004">
    <property type="protein sequence ID" value="PTI52258.1"/>
    <property type="molecule type" value="Genomic_DNA"/>
</dbReference>
<keyword evidence="5 8" id="KW-0812">Transmembrane</keyword>
<dbReference type="Gene3D" id="1.20.1250.20">
    <property type="entry name" value="MFS general substrate transporter like domains"/>
    <property type="match status" value="2"/>
</dbReference>
<feature type="transmembrane region" description="Helical" evidence="8">
    <location>
        <begin position="302"/>
        <end position="321"/>
    </location>
</feature>
<dbReference type="GO" id="GO:0005886">
    <property type="term" value="C:plasma membrane"/>
    <property type="evidence" value="ECO:0007669"/>
    <property type="project" value="UniProtKB-SubCell"/>
</dbReference>
<dbReference type="Proteomes" id="UP000240717">
    <property type="component" value="Unassembled WGS sequence"/>
</dbReference>
<dbReference type="GO" id="GO:0022857">
    <property type="term" value="F:transmembrane transporter activity"/>
    <property type="evidence" value="ECO:0007669"/>
    <property type="project" value="InterPro"/>
</dbReference>
<dbReference type="CDD" id="cd17324">
    <property type="entry name" value="MFS_NepI_like"/>
    <property type="match status" value="1"/>
</dbReference>
<evidence type="ECO:0000313" key="11">
    <source>
        <dbReference type="Proteomes" id="UP000240717"/>
    </source>
</evidence>
<dbReference type="STRING" id="1194526.A284_01120"/>
<evidence type="ECO:0000256" key="6">
    <source>
        <dbReference type="ARBA" id="ARBA00022989"/>
    </source>
</evidence>
<feature type="transmembrane region" description="Helical" evidence="8">
    <location>
        <begin position="7"/>
        <end position="26"/>
    </location>
</feature>
<feature type="transmembrane region" description="Helical" evidence="8">
    <location>
        <begin position="278"/>
        <end position="296"/>
    </location>
</feature>
<evidence type="ECO:0000313" key="10">
    <source>
        <dbReference type="EMBL" id="PTI52258.1"/>
    </source>
</evidence>
<comment type="subcellular location">
    <subcellularLocation>
        <location evidence="1">Cell membrane</location>
        <topology evidence="1">Multi-pass membrane protein</topology>
    </subcellularLocation>
</comment>
<keyword evidence="6 8" id="KW-1133">Transmembrane helix</keyword>
<keyword evidence="3" id="KW-0813">Transport</keyword>
<gene>
    <name evidence="10" type="ORF">BU085_02005</name>
</gene>
<dbReference type="SUPFAM" id="SSF103473">
    <property type="entry name" value="MFS general substrate transporter"/>
    <property type="match status" value="1"/>
</dbReference>
<proteinExistence type="inferred from homology"/>